<dbReference type="PANTHER" id="PTHR32472">
    <property type="entry name" value="DNA REPAIR PROTEIN RADA"/>
    <property type="match status" value="1"/>
</dbReference>
<dbReference type="PANTHER" id="PTHR32472:SF11">
    <property type="entry name" value="DISEASE RESISTANCE PROTEIN (TIR-NBS CLASS)"/>
    <property type="match status" value="1"/>
</dbReference>
<feature type="region of interest" description="Disordered" evidence="1">
    <location>
        <begin position="112"/>
        <end position="154"/>
    </location>
</feature>
<dbReference type="Gene3D" id="3.40.50.10140">
    <property type="entry name" value="Toll/interleukin-1 receptor homology (TIR) domain"/>
    <property type="match status" value="1"/>
</dbReference>
<dbReference type="InterPro" id="IPR027417">
    <property type="entry name" value="P-loop_NTPase"/>
</dbReference>
<feature type="non-terminal residue" evidence="3">
    <location>
        <position position="1"/>
    </location>
</feature>
<dbReference type="STRING" id="157652.A0A371GZ80"/>
<protein>
    <recommendedName>
        <fullName evidence="2">Plant disease resistance WDH domain-containing protein</fullName>
    </recommendedName>
</protein>
<dbReference type="FunFam" id="3.40.50.10140:FF:000016">
    <property type="entry name" value="Disease resistance protein (TIR-NBS class)"/>
    <property type="match status" value="1"/>
</dbReference>
<feature type="domain" description="Plant disease resistance WDH" evidence="2">
    <location>
        <begin position="704"/>
        <end position="813"/>
    </location>
</feature>
<accession>A0A371GZ80</accession>
<feature type="compositionally biased region" description="Low complexity" evidence="1">
    <location>
        <begin position="145"/>
        <end position="154"/>
    </location>
</feature>
<evidence type="ECO:0000313" key="4">
    <source>
        <dbReference type="Proteomes" id="UP000257109"/>
    </source>
</evidence>
<dbReference type="InterPro" id="IPR035897">
    <property type="entry name" value="Toll_tir_struct_dom_sf"/>
</dbReference>
<name>A0A371GZ80_MUCPR</name>
<keyword evidence="4" id="KW-1185">Reference proteome</keyword>
<dbReference type="InterPro" id="IPR058874">
    <property type="entry name" value="WHD_plant"/>
</dbReference>
<dbReference type="SUPFAM" id="SSF52540">
    <property type="entry name" value="P-loop containing nucleoside triphosphate hydrolases"/>
    <property type="match status" value="1"/>
</dbReference>
<dbReference type="Pfam" id="PF25895">
    <property type="entry name" value="WHD_plant_disease"/>
    <property type="match status" value="1"/>
</dbReference>
<dbReference type="Proteomes" id="UP000257109">
    <property type="component" value="Unassembled WGS sequence"/>
</dbReference>
<dbReference type="OrthoDB" id="626167at2759"/>
<dbReference type="GO" id="GO:0000725">
    <property type="term" value="P:recombinational repair"/>
    <property type="evidence" value="ECO:0007669"/>
    <property type="project" value="TreeGrafter"/>
</dbReference>
<proteinExistence type="predicted"/>
<feature type="compositionally biased region" description="Basic residues" evidence="1">
    <location>
        <begin position="135"/>
        <end position="144"/>
    </location>
</feature>
<dbReference type="Gene3D" id="3.40.50.300">
    <property type="entry name" value="P-loop containing nucleotide triphosphate hydrolases"/>
    <property type="match status" value="1"/>
</dbReference>
<gene>
    <name evidence="3" type="ORF">CR513_21653</name>
</gene>
<dbReference type="SUPFAM" id="SSF52200">
    <property type="entry name" value="Toll/Interleukin receptor TIR domain"/>
    <property type="match status" value="1"/>
</dbReference>
<dbReference type="FunFam" id="3.40.50.300:FF:000908">
    <property type="entry name" value="p-loop containing nucleoside triphosphate hydrolase superfamily protein"/>
    <property type="match status" value="1"/>
</dbReference>
<reference evidence="3" key="1">
    <citation type="submission" date="2018-05" db="EMBL/GenBank/DDBJ databases">
        <title>Draft genome of Mucuna pruriens seed.</title>
        <authorList>
            <person name="Nnadi N.E."/>
            <person name="Vos R."/>
            <person name="Hasami M.H."/>
            <person name="Devisetty U.K."/>
            <person name="Aguiy J.C."/>
        </authorList>
    </citation>
    <scope>NUCLEOTIDE SEQUENCE [LARGE SCALE GENOMIC DNA]</scope>
    <source>
        <strain evidence="3">JCA_2017</strain>
    </source>
</reference>
<evidence type="ECO:0000259" key="2">
    <source>
        <dbReference type="Pfam" id="PF25895"/>
    </source>
</evidence>
<evidence type="ECO:0000313" key="3">
    <source>
        <dbReference type="EMBL" id="RDX95773.1"/>
    </source>
</evidence>
<dbReference type="EMBL" id="QJKJ01004049">
    <property type="protein sequence ID" value="RDX95773.1"/>
    <property type="molecule type" value="Genomic_DNA"/>
</dbReference>
<organism evidence="3 4">
    <name type="scientific">Mucuna pruriens</name>
    <name type="common">Velvet bean</name>
    <name type="synonym">Dolichos pruriens</name>
    <dbReference type="NCBI Taxonomy" id="157652"/>
    <lineage>
        <taxon>Eukaryota</taxon>
        <taxon>Viridiplantae</taxon>
        <taxon>Streptophyta</taxon>
        <taxon>Embryophyta</taxon>
        <taxon>Tracheophyta</taxon>
        <taxon>Spermatophyta</taxon>
        <taxon>Magnoliopsida</taxon>
        <taxon>eudicotyledons</taxon>
        <taxon>Gunneridae</taxon>
        <taxon>Pentapetalae</taxon>
        <taxon>rosids</taxon>
        <taxon>fabids</taxon>
        <taxon>Fabales</taxon>
        <taxon>Fabaceae</taxon>
        <taxon>Papilionoideae</taxon>
        <taxon>50 kb inversion clade</taxon>
        <taxon>NPAAA clade</taxon>
        <taxon>indigoferoid/millettioid clade</taxon>
        <taxon>Phaseoleae</taxon>
        <taxon>Mucuna</taxon>
    </lineage>
</organism>
<feature type="compositionally biased region" description="Low complexity" evidence="1">
    <location>
        <begin position="112"/>
        <end position="121"/>
    </location>
</feature>
<dbReference type="AlphaFoldDB" id="A0A371GZ80"/>
<comment type="caution">
    <text evidence="3">The sequence shown here is derived from an EMBL/GenBank/DDBJ whole genome shotgun (WGS) entry which is preliminary data.</text>
</comment>
<evidence type="ECO:0000256" key="1">
    <source>
        <dbReference type="SAM" id="MobiDB-lite"/>
    </source>
</evidence>
<sequence length="1001" mass="113226">MDIEEESPMFATGMMTTRNMSSSSSAFFSANQSPFFSPRTPSSCHLSESAIVDAPSNRIHLGLAPSSITSEIPEPNSLVNVRCTFSDVPASPAGFNSGDLQKLDRISSSVGISSSSISSYSNRHDDGCYSGQKEKRIKKERNHRTSSTPGSTSFSSYRLRSCDVFIGLHGCKPSLLRFAKWLCAELEIQGISCFVSDRARNRSSRKVGIAERAMDAASFGIVIITRKSFKNQPTIEELQFFCSKKNLVPIYFDLSPADCLVRDIIEKRGELWEKHGGELWLSYEGLEQEWKDAVHGLSRVDECKLEAHDGNWRDCILRAVTLLAMRLGRRSVAERLTKWREKVEKEEFPFARNENFIGRKKELSQLEFILFGDVTGDAEQDYIELKARPRRKSVRIGWGKSNMIDERWRERLMGNDDSRKEKEPVVWKESEKEIEMQGIEFSHRHNHGRVKRGKYTKRKRGLKILYGKGIACVSGDSGIGKTELILEFAYRFHQRYKMVLWIGGESRYIMQNYLNIRSFLEVDVGVENGLEKTKIRGFEEQEVAAICRVRKELMRNIPYLVVIDNLESEKDWWSHKLVMDLLPRFGGETHVIISTCLPRVMNLEPLKLSYLSGVEAMSLMLGSGKDYSVTEVDALRIIEEKVGRLTLGLAIISAILSELPITPSRLLDTINRMPVKEMSWSGKEAHSLRKNTFLMQLFDVCFSIFDHADGPRSLATRMVLVSGWFAPAAIPVSLLALAAHKVPERCQGKCFWKKIQQLLSCGFTSSYAKKSELEASSLLLRFNIARSSTKQGCIHINELIKLYARKREEDSGAAQAMIQAMMSDGSISQNLEHLWAACFLLFGFGHDPVVVELKVCELIYLVKRVVLPLAIHTFITYSRCSAALELLRLCTNALEAADQAFVTPVDKWLDKSLCWRSIQTNAQLNPCLWQELALCRATVLETRAKLMLRGAQFDIADDLIRKAVFIRTSISGEDHPDTISARQTLTKLTRLNANLQIHTSA</sequence>